<keyword evidence="1" id="KW-0732">Signal</keyword>
<dbReference type="OrthoDB" id="8021248at2"/>
<dbReference type="AlphaFoldDB" id="A0A1G9BF92"/>
<dbReference type="Proteomes" id="UP000199328">
    <property type="component" value="Unassembled WGS sequence"/>
</dbReference>
<feature type="signal peptide" evidence="1">
    <location>
        <begin position="1"/>
        <end position="17"/>
    </location>
</feature>
<gene>
    <name evidence="2" type="ORF">SAMN05216257_102525</name>
</gene>
<accession>A0A1G9BF92</accession>
<feature type="chain" id="PRO_5011512488" evidence="1">
    <location>
        <begin position="18"/>
        <end position="100"/>
    </location>
</feature>
<reference evidence="3" key="1">
    <citation type="submission" date="2016-10" db="EMBL/GenBank/DDBJ databases">
        <authorList>
            <person name="Varghese N."/>
            <person name="Submissions S."/>
        </authorList>
    </citation>
    <scope>NUCLEOTIDE SEQUENCE [LARGE SCALE GENOMIC DNA]</scope>
    <source>
        <strain evidence="3">CGMCC 1.10789</strain>
    </source>
</reference>
<keyword evidence="3" id="KW-1185">Reference proteome</keyword>
<dbReference type="EMBL" id="FNFV01000002">
    <property type="protein sequence ID" value="SDK38189.1"/>
    <property type="molecule type" value="Genomic_DNA"/>
</dbReference>
<evidence type="ECO:0000313" key="3">
    <source>
        <dbReference type="Proteomes" id="UP000199328"/>
    </source>
</evidence>
<organism evidence="2 3">
    <name type="scientific">Meinhardsimonia xiamenensis</name>
    <dbReference type="NCBI Taxonomy" id="990712"/>
    <lineage>
        <taxon>Bacteria</taxon>
        <taxon>Pseudomonadati</taxon>
        <taxon>Pseudomonadota</taxon>
        <taxon>Alphaproteobacteria</taxon>
        <taxon>Rhodobacterales</taxon>
        <taxon>Paracoccaceae</taxon>
        <taxon>Meinhardsimonia</taxon>
    </lineage>
</organism>
<sequence length="100" mass="10674">MWRWIPALLVAPAGVLAGEPASPPPHAVTATAAPEVRPLPPPDYPIYEGLDYSCTDAEGNRVPLGTVACFTASCQTWTARCELSLTNVIWRKLQDGCPGV</sequence>
<dbReference type="RefSeq" id="WP_143004463.1">
    <property type="nucleotide sequence ID" value="NZ_FNFV01000002.1"/>
</dbReference>
<evidence type="ECO:0000313" key="2">
    <source>
        <dbReference type="EMBL" id="SDK38189.1"/>
    </source>
</evidence>
<evidence type="ECO:0000256" key="1">
    <source>
        <dbReference type="SAM" id="SignalP"/>
    </source>
</evidence>
<proteinExistence type="predicted"/>
<name>A0A1G9BF92_9RHOB</name>
<dbReference type="STRING" id="990712.SAMN05216257_102525"/>
<protein>
    <submittedName>
        <fullName evidence="2">Uncharacterized protein</fullName>
    </submittedName>
</protein>